<organism evidence="7 8">
    <name type="scientific">Microbacterium nanhaiense</name>
    <dbReference type="NCBI Taxonomy" id="1301026"/>
    <lineage>
        <taxon>Bacteria</taxon>
        <taxon>Bacillati</taxon>
        <taxon>Actinomycetota</taxon>
        <taxon>Actinomycetes</taxon>
        <taxon>Micrococcales</taxon>
        <taxon>Microbacteriaceae</taxon>
        <taxon>Microbacterium</taxon>
    </lineage>
</organism>
<dbReference type="InterPro" id="IPR013324">
    <property type="entry name" value="RNA_pol_sigma_r3/r4-like"/>
</dbReference>
<evidence type="ECO:0000259" key="5">
    <source>
        <dbReference type="Pfam" id="PF04542"/>
    </source>
</evidence>
<evidence type="ECO:0000256" key="2">
    <source>
        <dbReference type="ARBA" id="ARBA00023082"/>
    </source>
</evidence>
<dbReference type="PANTHER" id="PTHR30385:SF4">
    <property type="entry name" value="RNA POLYMERASE SIGMA-E FACTOR"/>
    <property type="match status" value="1"/>
</dbReference>
<sequence length="269" mass="30235">MRATPAPENAVDLARERDDRRVRACRALIHARTASAAERRRIRQKVVLEYLDVADAVAHRFRSAHEDPRDLRQVAYIGLTKAVSRYEPERGDDIVAFAVPTISGEIKRYLRDSTWMVRPPRKLQERGLDVSRRISDLGQRLGREPGIGDIERDTGWSRDEVSAALGCLGGRRPVSLDAPSNDASGASLGELMASENSSLSHFELRMALSMACRDLSHRDRLVLRMRFAEEMTQAEIAREIGVTQMQVSRILTRVLSALRERLTPELLAA</sequence>
<accession>A0ABQ2N368</accession>
<name>A0ABQ2N368_9MICO</name>
<comment type="caution">
    <text evidence="7">The sequence shown here is derived from an EMBL/GenBank/DDBJ whole genome shotgun (WGS) entry which is preliminary data.</text>
</comment>
<evidence type="ECO:0000259" key="6">
    <source>
        <dbReference type="Pfam" id="PF04545"/>
    </source>
</evidence>
<dbReference type="NCBIfam" id="TIGR02937">
    <property type="entry name" value="sigma70-ECF"/>
    <property type="match status" value="1"/>
</dbReference>
<evidence type="ECO:0000256" key="1">
    <source>
        <dbReference type="ARBA" id="ARBA00023015"/>
    </source>
</evidence>
<keyword evidence="2" id="KW-0731">Sigma factor</keyword>
<dbReference type="PRINTS" id="PR00046">
    <property type="entry name" value="SIGMA70FCT"/>
</dbReference>
<feature type="domain" description="RNA polymerase sigma-70 region 4" evidence="6">
    <location>
        <begin position="215"/>
        <end position="260"/>
    </location>
</feature>
<dbReference type="SUPFAM" id="SSF88946">
    <property type="entry name" value="Sigma2 domain of RNA polymerase sigma factors"/>
    <property type="match status" value="1"/>
</dbReference>
<dbReference type="CDD" id="cd06171">
    <property type="entry name" value="Sigma70_r4"/>
    <property type="match status" value="1"/>
</dbReference>
<dbReference type="InterPro" id="IPR013325">
    <property type="entry name" value="RNA_pol_sigma_r2"/>
</dbReference>
<evidence type="ECO:0000256" key="3">
    <source>
        <dbReference type="ARBA" id="ARBA00023125"/>
    </source>
</evidence>
<gene>
    <name evidence="7" type="primary">sigB</name>
    <name evidence="7" type="ORF">GCM10010910_27070</name>
</gene>
<keyword evidence="1" id="KW-0805">Transcription regulation</keyword>
<dbReference type="InterPro" id="IPR014284">
    <property type="entry name" value="RNA_pol_sigma-70_dom"/>
</dbReference>
<feature type="domain" description="RNA polymerase sigma-70 region 2" evidence="5">
    <location>
        <begin position="48"/>
        <end position="115"/>
    </location>
</feature>
<protein>
    <submittedName>
        <fullName evidence="7">RNA polymerase sigma factor</fullName>
    </submittedName>
</protein>
<evidence type="ECO:0000313" key="7">
    <source>
        <dbReference type="EMBL" id="GGO66801.1"/>
    </source>
</evidence>
<dbReference type="Proteomes" id="UP000638043">
    <property type="component" value="Unassembled WGS sequence"/>
</dbReference>
<proteinExistence type="predicted"/>
<keyword evidence="4" id="KW-0804">Transcription</keyword>
<dbReference type="SUPFAM" id="SSF88659">
    <property type="entry name" value="Sigma3 and sigma4 domains of RNA polymerase sigma factors"/>
    <property type="match status" value="2"/>
</dbReference>
<dbReference type="PANTHER" id="PTHR30385">
    <property type="entry name" value="SIGMA FACTOR F FLAGELLAR"/>
    <property type="match status" value="1"/>
</dbReference>
<reference evidence="8" key="1">
    <citation type="journal article" date="2019" name="Int. J. Syst. Evol. Microbiol.">
        <title>The Global Catalogue of Microorganisms (GCM) 10K type strain sequencing project: providing services to taxonomists for standard genome sequencing and annotation.</title>
        <authorList>
            <consortium name="The Broad Institute Genomics Platform"/>
            <consortium name="The Broad Institute Genome Sequencing Center for Infectious Disease"/>
            <person name="Wu L."/>
            <person name="Ma J."/>
        </authorList>
    </citation>
    <scope>NUCLEOTIDE SEQUENCE [LARGE SCALE GENOMIC DNA]</scope>
    <source>
        <strain evidence="8">CGMCC 4.7181</strain>
    </source>
</reference>
<dbReference type="Pfam" id="PF04545">
    <property type="entry name" value="Sigma70_r4"/>
    <property type="match status" value="1"/>
</dbReference>
<dbReference type="Pfam" id="PF04542">
    <property type="entry name" value="Sigma70_r2"/>
    <property type="match status" value="1"/>
</dbReference>
<dbReference type="InterPro" id="IPR007627">
    <property type="entry name" value="RNA_pol_sigma70_r2"/>
</dbReference>
<dbReference type="InterPro" id="IPR007630">
    <property type="entry name" value="RNA_pol_sigma70_r4"/>
</dbReference>
<keyword evidence="3" id="KW-0238">DNA-binding</keyword>
<keyword evidence="8" id="KW-1185">Reference proteome</keyword>
<dbReference type="Gene3D" id="1.20.120.1810">
    <property type="match status" value="1"/>
</dbReference>
<evidence type="ECO:0000313" key="8">
    <source>
        <dbReference type="Proteomes" id="UP000638043"/>
    </source>
</evidence>
<dbReference type="Gene3D" id="1.20.140.160">
    <property type="match status" value="1"/>
</dbReference>
<dbReference type="RefSeq" id="WP_188702765.1">
    <property type="nucleotide sequence ID" value="NZ_BMMQ01000010.1"/>
</dbReference>
<evidence type="ECO:0000256" key="4">
    <source>
        <dbReference type="ARBA" id="ARBA00023163"/>
    </source>
</evidence>
<dbReference type="InterPro" id="IPR000943">
    <property type="entry name" value="RNA_pol_sigma70"/>
</dbReference>
<dbReference type="EMBL" id="BMMQ01000010">
    <property type="protein sequence ID" value="GGO66801.1"/>
    <property type="molecule type" value="Genomic_DNA"/>
</dbReference>